<protein>
    <submittedName>
        <fullName evidence="1">Uncharacterized protein</fullName>
    </submittedName>
</protein>
<name>A0A2P2PDJ2_RHIMU</name>
<organism evidence="1">
    <name type="scientific">Rhizophora mucronata</name>
    <name type="common">Asiatic mangrove</name>
    <dbReference type="NCBI Taxonomy" id="61149"/>
    <lineage>
        <taxon>Eukaryota</taxon>
        <taxon>Viridiplantae</taxon>
        <taxon>Streptophyta</taxon>
        <taxon>Embryophyta</taxon>
        <taxon>Tracheophyta</taxon>
        <taxon>Spermatophyta</taxon>
        <taxon>Magnoliopsida</taxon>
        <taxon>eudicotyledons</taxon>
        <taxon>Gunneridae</taxon>
        <taxon>Pentapetalae</taxon>
        <taxon>rosids</taxon>
        <taxon>fabids</taxon>
        <taxon>Malpighiales</taxon>
        <taxon>Rhizophoraceae</taxon>
        <taxon>Rhizophora</taxon>
    </lineage>
</organism>
<reference evidence="1" key="1">
    <citation type="submission" date="2018-02" db="EMBL/GenBank/DDBJ databases">
        <title>Rhizophora mucronata_Transcriptome.</title>
        <authorList>
            <person name="Meera S.P."/>
            <person name="Sreeshan A."/>
            <person name="Augustine A."/>
        </authorList>
    </citation>
    <scope>NUCLEOTIDE SEQUENCE</scope>
    <source>
        <tissue evidence="1">Leaf</tissue>
    </source>
</reference>
<sequence>MLKKITLNHPHLSGLINAHKHKHKFLLVQDLEVLCVTIKCQRNQLHTNYN</sequence>
<accession>A0A2P2PDJ2</accession>
<evidence type="ECO:0000313" key="1">
    <source>
        <dbReference type="EMBL" id="MBX52800.1"/>
    </source>
</evidence>
<proteinExistence type="predicted"/>
<dbReference type="AlphaFoldDB" id="A0A2P2PDJ2"/>
<dbReference type="EMBL" id="GGEC01072316">
    <property type="protein sequence ID" value="MBX52800.1"/>
    <property type="molecule type" value="Transcribed_RNA"/>
</dbReference>